<dbReference type="InterPro" id="IPR025403">
    <property type="entry name" value="TgpA-like_C"/>
</dbReference>
<organism evidence="4 5">
    <name type="scientific">Ilumatobacter coccineus (strain NBRC 103263 / KCTC 29153 / YM16-304)</name>
    <dbReference type="NCBI Taxonomy" id="1313172"/>
    <lineage>
        <taxon>Bacteria</taxon>
        <taxon>Bacillati</taxon>
        <taxon>Actinomycetota</taxon>
        <taxon>Acidimicrobiia</taxon>
        <taxon>Acidimicrobiales</taxon>
        <taxon>Ilumatobacteraceae</taxon>
        <taxon>Ilumatobacter</taxon>
    </lineage>
</organism>
<feature type="transmembrane region" description="Helical" evidence="2">
    <location>
        <begin position="71"/>
        <end position="91"/>
    </location>
</feature>
<evidence type="ECO:0000256" key="1">
    <source>
        <dbReference type="SAM" id="MobiDB-lite"/>
    </source>
</evidence>
<evidence type="ECO:0000313" key="5">
    <source>
        <dbReference type="Proteomes" id="UP000011863"/>
    </source>
</evidence>
<dbReference type="Pfam" id="PF13559">
    <property type="entry name" value="DUF4129"/>
    <property type="match status" value="1"/>
</dbReference>
<feature type="transmembrane region" description="Helical" evidence="2">
    <location>
        <begin position="122"/>
        <end position="146"/>
    </location>
</feature>
<dbReference type="InterPro" id="IPR052901">
    <property type="entry name" value="Bact_TGase-like"/>
</dbReference>
<evidence type="ECO:0000256" key="2">
    <source>
        <dbReference type="SAM" id="Phobius"/>
    </source>
</evidence>
<dbReference type="Pfam" id="PF11992">
    <property type="entry name" value="TgpA_N"/>
    <property type="match status" value="1"/>
</dbReference>
<dbReference type="OrthoDB" id="9804023at2"/>
<sequence>MSEPRVTSEIVDDHSLADELVASAALTVFSLAVAAGFARVFSGWDFFDNLAVVAIAGHALSLVLRRARLPLWASFPIIVAALVWLIGAMYYRSTYSLMLPTSDTWELFRLELDLVGEQFRTAVAPVAFLGGWDVLASIGVAATVVLSDTFAFRAFARAESLVPGGVLFVFVAALGSDRSRVALTVVLVAAGVLATVVLRAHHTPARSATIGVKRRTIGVALPAAVVTALVVGVVAGAIGPRIPGADAEPIYETKGGNGGSVTEVISPLVDIRSRLTNQSPTELFVVEATTDSYWRSSALPKFDGRTWGLPERGLERTNGALSVAAAGSVEIRQNITVSALGGQLLPAAADPIAASGSDELRFNADAATLVKTGDELSAGDTFEIVSASPRFSSAQLSVASSLDPGDPIYLELPENFPSSVVDTARAVTGSATTPYEAALALQNWFREEFTYSLEIQEGHGNNAIENFLNDRVGYCEQFAGTYAAMLRAVGIPSRVAVGFTQGANNGANEFSVLGRNAHAWPEVWFDGLGWVPFEPTPGRGAPGAEEYTGIAPQQDTGPAGGDPEPDTSDDSAAPAPAPTTPPTTVFGGGATPTTVADGNSLPSNLPDETVTTAAPLPDDSSSSPWRLLVGFLVIAALLAAPAVARRVRRRHHEQPAVEIQRLWARAIAAVSAVGVDVRPDLTPDETAQRTHDGFPMAARPMAALAESVTAATYAREGADTLGADGTYGTTLIGNCSVWCRQIEKAVSDSMPTGARLRRYFTTWA</sequence>
<proteinExistence type="predicted"/>
<dbReference type="Proteomes" id="UP000011863">
    <property type="component" value="Chromosome"/>
</dbReference>
<dbReference type="PANTHER" id="PTHR42736">
    <property type="entry name" value="PROTEIN-GLUTAMINE GAMMA-GLUTAMYLTRANSFERASE"/>
    <property type="match status" value="1"/>
</dbReference>
<dbReference type="Pfam" id="PF01841">
    <property type="entry name" value="Transglut_core"/>
    <property type="match status" value="1"/>
</dbReference>
<feature type="transmembrane region" description="Helical" evidence="2">
    <location>
        <begin position="158"/>
        <end position="175"/>
    </location>
</feature>
<keyword evidence="2" id="KW-0812">Transmembrane</keyword>
<dbReference type="SMART" id="SM00460">
    <property type="entry name" value="TGc"/>
    <property type="match status" value="1"/>
</dbReference>
<reference evidence="4 5" key="1">
    <citation type="journal article" date="2013" name="Int. J. Syst. Evol. Microbiol.">
        <title>Ilumatobacter nonamiense sp. nov. and Ilumatobacter coccineum sp. nov., isolated from seashore sand.</title>
        <authorList>
            <person name="Matsumoto A."/>
            <person name="Kasai H."/>
            <person name="Matsuo Y."/>
            <person name="Shizuri Y."/>
            <person name="Ichikawa N."/>
            <person name="Fujita N."/>
            <person name="Omura S."/>
            <person name="Takahashi Y."/>
        </authorList>
    </citation>
    <scope>NUCLEOTIDE SEQUENCE [LARGE SCALE GENOMIC DNA]</scope>
    <source>
        <strain evidence="5">NBRC 103263 / KCTC 29153 / YM16-304</strain>
    </source>
</reference>
<protein>
    <recommendedName>
        <fullName evidence="3">Transglutaminase-like domain-containing protein</fullName>
    </recommendedName>
</protein>
<feature type="transmembrane region" description="Helical" evidence="2">
    <location>
        <begin position="219"/>
        <end position="239"/>
    </location>
</feature>
<dbReference type="AlphaFoldDB" id="A0A6C7EAU7"/>
<keyword evidence="2" id="KW-1133">Transmembrane helix</keyword>
<feature type="transmembrane region" description="Helical" evidence="2">
    <location>
        <begin position="181"/>
        <end position="198"/>
    </location>
</feature>
<dbReference type="InterPro" id="IPR021878">
    <property type="entry name" value="TgpA_N"/>
</dbReference>
<name>A0A6C7EAU7_ILUCY</name>
<keyword evidence="2" id="KW-0472">Membrane</keyword>
<dbReference type="InterPro" id="IPR002931">
    <property type="entry name" value="Transglutaminase-like"/>
</dbReference>
<evidence type="ECO:0000259" key="3">
    <source>
        <dbReference type="SMART" id="SM00460"/>
    </source>
</evidence>
<keyword evidence="5" id="KW-1185">Reference proteome</keyword>
<dbReference type="EMBL" id="AP012057">
    <property type="protein sequence ID" value="BAN02245.1"/>
    <property type="molecule type" value="Genomic_DNA"/>
</dbReference>
<feature type="transmembrane region" description="Helical" evidence="2">
    <location>
        <begin position="20"/>
        <end position="40"/>
    </location>
</feature>
<feature type="region of interest" description="Disordered" evidence="1">
    <location>
        <begin position="535"/>
        <end position="620"/>
    </location>
</feature>
<dbReference type="RefSeq" id="WP_015441492.1">
    <property type="nucleotide sequence ID" value="NC_020520.1"/>
</dbReference>
<accession>A0A6C7EAU7</accession>
<dbReference type="Gene3D" id="3.10.620.30">
    <property type="match status" value="1"/>
</dbReference>
<feature type="domain" description="Transglutaminase-like" evidence="3">
    <location>
        <begin position="467"/>
        <end position="537"/>
    </location>
</feature>
<dbReference type="KEGG" id="aym:YM304_19310"/>
<dbReference type="PANTHER" id="PTHR42736:SF1">
    <property type="entry name" value="PROTEIN-GLUTAMINE GAMMA-GLUTAMYLTRANSFERASE"/>
    <property type="match status" value="1"/>
</dbReference>
<feature type="transmembrane region" description="Helical" evidence="2">
    <location>
        <begin position="46"/>
        <end position="64"/>
    </location>
</feature>
<dbReference type="SUPFAM" id="SSF54001">
    <property type="entry name" value="Cysteine proteinases"/>
    <property type="match status" value="1"/>
</dbReference>
<feature type="transmembrane region" description="Helical" evidence="2">
    <location>
        <begin position="625"/>
        <end position="644"/>
    </location>
</feature>
<gene>
    <name evidence="4" type="ORF">YM304_19310</name>
</gene>
<evidence type="ECO:0000313" key="4">
    <source>
        <dbReference type="EMBL" id="BAN02245.1"/>
    </source>
</evidence>
<dbReference type="InterPro" id="IPR038765">
    <property type="entry name" value="Papain-like_cys_pep_sf"/>
</dbReference>